<gene>
    <name evidence="8" type="ORF">V5E97_19190</name>
</gene>
<dbReference type="RefSeq" id="WP_406700917.1">
    <property type="nucleotide sequence ID" value="NZ_CP155447.1"/>
</dbReference>
<dbReference type="EMBL" id="CP155447">
    <property type="protein sequence ID" value="XBH08080.1"/>
    <property type="molecule type" value="Genomic_DNA"/>
</dbReference>
<proteinExistence type="predicted"/>
<evidence type="ECO:0000256" key="3">
    <source>
        <dbReference type="ARBA" id="ARBA00022490"/>
    </source>
</evidence>
<reference evidence="8" key="1">
    <citation type="submission" date="2024-05" db="EMBL/GenBank/DDBJ databases">
        <title>Planctomycetes of the genus Singulisphaera possess chitinolytic capabilities.</title>
        <authorList>
            <person name="Ivanova A."/>
        </authorList>
    </citation>
    <scope>NUCLEOTIDE SEQUENCE</scope>
    <source>
        <strain evidence="8">Ch08T</strain>
    </source>
</reference>
<evidence type="ECO:0000313" key="8">
    <source>
        <dbReference type="EMBL" id="XBH08080.1"/>
    </source>
</evidence>
<protein>
    <submittedName>
        <fullName evidence="8">Inositol oxygenase family protein</fullName>
    </submittedName>
</protein>
<dbReference type="SUPFAM" id="SSF109604">
    <property type="entry name" value="HD-domain/PDEase-like"/>
    <property type="match status" value="1"/>
</dbReference>
<evidence type="ECO:0000256" key="4">
    <source>
        <dbReference type="ARBA" id="ARBA00022723"/>
    </source>
</evidence>
<sequence>MAETSASQATSRPLQDLDDWESVHQEGEGSDRRQKSTFRNYRENVRAGVCEFYRLNHRHQTLAFVLEKKKEFLAKSRRSMGIWEAMEFLNTLVDDSDPDTDFTQIEHLMQTSEAIRAAGHPRWFVLTGLIHDLGKVLCLYGEPQWAVVGDTFPVGCRYSDQIVFPEFFSENPDSSVLEYQTPQGIYEEGCGLDQIHLSWGHDEYLYQVVKDYLPEEGLAMIRYHSFYAWHRDNQYTHLMNEHDRKKLEWVRAFNPYDLYSKAHDRPDVAALTPYYQELIAEYFPPRLSW</sequence>
<organism evidence="8">
    <name type="scientific">Singulisphaera sp. Ch08</name>
    <dbReference type="NCBI Taxonomy" id="3120278"/>
    <lineage>
        <taxon>Bacteria</taxon>
        <taxon>Pseudomonadati</taxon>
        <taxon>Planctomycetota</taxon>
        <taxon>Planctomycetia</taxon>
        <taxon>Isosphaerales</taxon>
        <taxon>Isosphaeraceae</taxon>
        <taxon>Singulisphaera</taxon>
    </lineage>
</organism>
<dbReference type="PANTHER" id="PTHR12588">
    <property type="entry name" value="MYOINOSITOL OXYGENASE"/>
    <property type="match status" value="1"/>
</dbReference>
<dbReference type="GO" id="GO:0050113">
    <property type="term" value="F:inositol oxygenase activity"/>
    <property type="evidence" value="ECO:0007669"/>
    <property type="project" value="InterPro"/>
</dbReference>
<feature type="compositionally biased region" description="Polar residues" evidence="7">
    <location>
        <begin position="1"/>
        <end position="13"/>
    </location>
</feature>
<evidence type="ECO:0000256" key="6">
    <source>
        <dbReference type="ARBA" id="ARBA00023004"/>
    </source>
</evidence>
<dbReference type="Pfam" id="PF05153">
    <property type="entry name" value="MIOX"/>
    <property type="match status" value="1"/>
</dbReference>
<dbReference type="GO" id="GO:0005506">
    <property type="term" value="F:iron ion binding"/>
    <property type="evidence" value="ECO:0007669"/>
    <property type="project" value="InterPro"/>
</dbReference>
<comment type="cofactor">
    <cofactor evidence="1">
        <name>Fe cation</name>
        <dbReference type="ChEBI" id="CHEBI:24875"/>
    </cofactor>
</comment>
<keyword evidence="5" id="KW-0560">Oxidoreductase</keyword>
<name>A0AAU7CS05_9BACT</name>
<comment type="subcellular location">
    <subcellularLocation>
        <location evidence="2">Cytoplasm</location>
    </subcellularLocation>
</comment>
<keyword evidence="4" id="KW-0479">Metal-binding</keyword>
<dbReference type="InterPro" id="IPR007828">
    <property type="entry name" value="Inositol_oxygenase"/>
</dbReference>
<dbReference type="AlphaFoldDB" id="A0AAU7CS05"/>
<dbReference type="GO" id="GO:0019310">
    <property type="term" value="P:inositol catabolic process"/>
    <property type="evidence" value="ECO:0007669"/>
    <property type="project" value="InterPro"/>
</dbReference>
<feature type="region of interest" description="Disordered" evidence="7">
    <location>
        <begin position="1"/>
        <end position="37"/>
    </location>
</feature>
<evidence type="ECO:0000256" key="1">
    <source>
        <dbReference type="ARBA" id="ARBA00001962"/>
    </source>
</evidence>
<accession>A0AAU7CS05</accession>
<feature type="compositionally biased region" description="Basic and acidic residues" evidence="7">
    <location>
        <begin position="21"/>
        <end position="37"/>
    </location>
</feature>
<dbReference type="Gene3D" id="1.10.3210.10">
    <property type="entry name" value="Hypothetical protein af1432"/>
    <property type="match status" value="1"/>
</dbReference>
<evidence type="ECO:0000256" key="5">
    <source>
        <dbReference type="ARBA" id="ARBA00023002"/>
    </source>
</evidence>
<keyword evidence="6" id="KW-0408">Iron</keyword>
<evidence type="ECO:0000256" key="7">
    <source>
        <dbReference type="SAM" id="MobiDB-lite"/>
    </source>
</evidence>
<dbReference type="PANTHER" id="PTHR12588:SF0">
    <property type="entry name" value="INOSITOL OXYGENASE"/>
    <property type="match status" value="1"/>
</dbReference>
<dbReference type="GO" id="GO:0005737">
    <property type="term" value="C:cytoplasm"/>
    <property type="evidence" value="ECO:0007669"/>
    <property type="project" value="UniProtKB-SubCell"/>
</dbReference>
<keyword evidence="3" id="KW-0963">Cytoplasm</keyword>
<evidence type="ECO:0000256" key="2">
    <source>
        <dbReference type="ARBA" id="ARBA00004496"/>
    </source>
</evidence>